<dbReference type="FunCoup" id="A0A194R4K0">
    <property type="interactions" value="1971"/>
</dbReference>
<evidence type="ECO:0000313" key="8">
    <source>
        <dbReference type="EMBL" id="KPJ10786.1"/>
    </source>
</evidence>
<accession>A0A194R4K0</accession>
<dbReference type="SUPFAM" id="SSF55729">
    <property type="entry name" value="Acyl-CoA N-acyltransferases (Nat)"/>
    <property type="match status" value="1"/>
</dbReference>
<dbReference type="EC" id="2.3.1.48" evidence="2"/>
<dbReference type="Proteomes" id="UP000053240">
    <property type="component" value="Unassembled WGS sequence"/>
</dbReference>
<dbReference type="PANTHER" id="PTHR12046">
    <property type="entry name" value="HISTONE ACETYLTRANSFERASE TYPE B CATALYTIC SUBUNIT"/>
    <property type="match status" value="1"/>
</dbReference>
<reference evidence="8 9" key="1">
    <citation type="journal article" date="2015" name="Nat. Commun.">
        <title>Outbred genome sequencing and CRISPR/Cas9 gene editing in butterflies.</title>
        <authorList>
            <person name="Li X."/>
            <person name="Fan D."/>
            <person name="Zhang W."/>
            <person name="Liu G."/>
            <person name="Zhang L."/>
            <person name="Zhao L."/>
            <person name="Fang X."/>
            <person name="Chen L."/>
            <person name="Dong Y."/>
            <person name="Chen Y."/>
            <person name="Ding Y."/>
            <person name="Zhao R."/>
            <person name="Feng M."/>
            <person name="Zhu Y."/>
            <person name="Feng Y."/>
            <person name="Jiang X."/>
            <person name="Zhu D."/>
            <person name="Xiang H."/>
            <person name="Feng X."/>
            <person name="Li S."/>
            <person name="Wang J."/>
            <person name="Zhang G."/>
            <person name="Kronforst M.R."/>
            <person name="Wang W."/>
        </authorList>
    </citation>
    <scope>NUCLEOTIDE SEQUENCE [LARGE SCALE GENOMIC DNA]</scope>
    <source>
        <strain evidence="8">Ya'a_city_454_Pm</strain>
        <tissue evidence="8">Whole body</tissue>
    </source>
</reference>
<gene>
    <name evidence="8" type="ORF">RR48_07792</name>
</gene>
<dbReference type="InterPro" id="IPR037113">
    <property type="entry name" value="Hat1_N_sf"/>
</dbReference>
<dbReference type="Gene3D" id="3.40.630.30">
    <property type="match status" value="2"/>
</dbReference>
<dbReference type="Pfam" id="PF21183">
    <property type="entry name" value="HAT1_C"/>
    <property type="match status" value="1"/>
</dbReference>
<evidence type="ECO:0000256" key="1">
    <source>
        <dbReference type="ARBA" id="ARBA00010543"/>
    </source>
</evidence>
<dbReference type="Gene3D" id="3.90.360.10">
    <property type="entry name" value="Histone acetyl transferase 1 (HAT1), N-terminal domain"/>
    <property type="match status" value="1"/>
</dbReference>
<sequence length="326" mass="37418">MTDALNHLVVDGNEVLELKLVRTVKDIEDDEASFGPEMCHQVFGENENIFGYTDLNIKLYYSAGSLQTYLGIDYTNKIEPSKSDGMKADDVEGALRKVLAPGYVTNLDRFISLLGKDRNFVPHGQLEHAFPLESLLAPGYVTNLDRFISLLGKDRNFVPHGQLEHAFPLESRDGGDKRLFEVYYSETSTPGFLAYHQRLQTFLLWYVDAASFIDVDDDQWTFFTVFEKYWTSDGEVRYATAGYATVYRYYAYPRHTRPRVSQSVYSHFISQPEVVDITVEDPSPEFQRIRDYVDAKNCESLSAFQPAKLLQGYVIHYFSSFDEKDL</sequence>
<dbReference type="EMBL" id="KQ460930">
    <property type="protein sequence ID" value="KPJ10786.1"/>
    <property type="molecule type" value="Genomic_DNA"/>
</dbReference>
<comment type="catalytic activity">
    <reaction evidence="5">
        <text>L-lysyl-[protein] + acetyl-CoA = N(6)-acetyl-L-lysyl-[protein] + CoA + H(+)</text>
        <dbReference type="Rhea" id="RHEA:45948"/>
        <dbReference type="Rhea" id="RHEA-COMP:9752"/>
        <dbReference type="Rhea" id="RHEA-COMP:10731"/>
        <dbReference type="ChEBI" id="CHEBI:15378"/>
        <dbReference type="ChEBI" id="CHEBI:29969"/>
        <dbReference type="ChEBI" id="CHEBI:57287"/>
        <dbReference type="ChEBI" id="CHEBI:57288"/>
        <dbReference type="ChEBI" id="CHEBI:61930"/>
        <dbReference type="EC" id="2.3.1.48"/>
    </reaction>
</comment>
<dbReference type="Pfam" id="PF10394">
    <property type="entry name" value="Hat1_N"/>
    <property type="match status" value="2"/>
</dbReference>
<feature type="domain" description="Histone acetyl transferase HAT1 N-terminal" evidence="6">
    <location>
        <begin position="132"/>
        <end position="208"/>
    </location>
</feature>
<feature type="domain" description="Histone acetyltransferase type B catalytic subunit C-terminal" evidence="7">
    <location>
        <begin position="290"/>
        <end position="315"/>
    </location>
</feature>
<name>A0A194R4K0_PAPMA</name>
<dbReference type="AlphaFoldDB" id="A0A194R4K0"/>
<proteinExistence type="inferred from homology"/>
<feature type="domain" description="Histone acetyl transferase HAT1 N-terminal" evidence="6">
    <location>
        <begin position="9"/>
        <end position="130"/>
    </location>
</feature>
<protein>
    <recommendedName>
        <fullName evidence="2">histone acetyltransferase</fullName>
        <ecNumber evidence="2">2.3.1.48</ecNumber>
    </recommendedName>
</protein>
<dbReference type="GO" id="GO:0004402">
    <property type="term" value="F:histone acetyltransferase activity"/>
    <property type="evidence" value="ECO:0007669"/>
    <property type="project" value="InterPro"/>
</dbReference>
<evidence type="ECO:0000256" key="5">
    <source>
        <dbReference type="ARBA" id="ARBA00048017"/>
    </source>
</evidence>
<evidence type="ECO:0000259" key="6">
    <source>
        <dbReference type="Pfam" id="PF10394"/>
    </source>
</evidence>
<evidence type="ECO:0000256" key="2">
    <source>
        <dbReference type="ARBA" id="ARBA00013184"/>
    </source>
</evidence>
<dbReference type="GO" id="GO:0031509">
    <property type="term" value="P:subtelomeric heterochromatin formation"/>
    <property type="evidence" value="ECO:0007669"/>
    <property type="project" value="InterPro"/>
</dbReference>
<dbReference type="InterPro" id="IPR016181">
    <property type="entry name" value="Acyl_CoA_acyltransferase"/>
</dbReference>
<dbReference type="InParanoid" id="A0A194R4K0"/>
<evidence type="ECO:0000256" key="4">
    <source>
        <dbReference type="ARBA" id="ARBA00023315"/>
    </source>
</evidence>
<keyword evidence="4" id="KW-0012">Acyltransferase</keyword>
<dbReference type="InterPro" id="IPR017380">
    <property type="entry name" value="Hist_AcTrfase_B-typ_cat-su"/>
</dbReference>
<evidence type="ECO:0000256" key="3">
    <source>
        <dbReference type="ARBA" id="ARBA00022679"/>
    </source>
</evidence>
<evidence type="ECO:0000313" key="9">
    <source>
        <dbReference type="Proteomes" id="UP000053240"/>
    </source>
</evidence>
<dbReference type="GO" id="GO:0000781">
    <property type="term" value="C:chromosome, telomeric region"/>
    <property type="evidence" value="ECO:0007669"/>
    <property type="project" value="GOC"/>
</dbReference>
<keyword evidence="3 8" id="KW-0808">Transferase</keyword>
<dbReference type="InterPro" id="IPR048776">
    <property type="entry name" value="HAT1_C"/>
</dbReference>
<organism evidence="8 9">
    <name type="scientific">Papilio machaon</name>
    <name type="common">Old World swallowtail butterfly</name>
    <dbReference type="NCBI Taxonomy" id="76193"/>
    <lineage>
        <taxon>Eukaryota</taxon>
        <taxon>Metazoa</taxon>
        <taxon>Ecdysozoa</taxon>
        <taxon>Arthropoda</taxon>
        <taxon>Hexapoda</taxon>
        <taxon>Insecta</taxon>
        <taxon>Pterygota</taxon>
        <taxon>Neoptera</taxon>
        <taxon>Endopterygota</taxon>
        <taxon>Lepidoptera</taxon>
        <taxon>Glossata</taxon>
        <taxon>Ditrysia</taxon>
        <taxon>Papilionoidea</taxon>
        <taxon>Papilionidae</taxon>
        <taxon>Papilioninae</taxon>
        <taxon>Papilio</taxon>
    </lineage>
</organism>
<comment type="similarity">
    <text evidence="1">Belongs to the HAT1 family.</text>
</comment>
<dbReference type="GO" id="GO:0005634">
    <property type="term" value="C:nucleus"/>
    <property type="evidence" value="ECO:0007669"/>
    <property type="project" value="InterPro"/>
</dbReference>
<dbReference type="STRING" id="76193.A0A194R4K0"/>
<dbReference type="InterPro" id="IPR019467">
    <property type="entry name" value="Hat1_N"/>
</dbReference>
<evidence type="ECO:0000259" key="7">
    <source>
        <dbReference type="Pfam" id="PF21183"/>
    </source>
</evidence>
<keyword evidence="9" id="KW-1185">Reference proteome</keyword>